<dbReference type="SMART" id="SM00448">
    <property type="entry name" value="REC"/>
    <property type="match status" value="1"/>
</dbReference>
<evidence type="ECO:0000256" key="1">
    <source>
        <dbReference type="ARBA" id="ARBA00022553"/>
    </source>
</evidence>
<dbReference type="PANTHER" id="PTHR48111:SF4">
    <property type="entry name" value="DNA-BINDING DUAL TRANSCRIPTIONAL REGULATOR OMPR"/>
    <property type="match status" value="1"/>
</dbReference>
<dbReference type="PANTHER" id="PTHR48111">
    <property type="entry name" value="REGULATOR OF RPOS"/>
    <property type="match status" value="1"/>
</dbReference>
<gene>
    <name evidence="7" type="primary">baeR_3</name>
    <name evidence="7" type="ORF">GALL_353050</name>
</gene>
<dbReference type="GO" id="GO:0005829">
    <property type="term" value="C:cytosol"/>
    <property type="evidence" value="ECO:0007669"/>
    <property type="project" value="TreeGrafter"/>
</dbReference>
<protein>
    <submittedName>
        <fullName evidence="7">Transcriptional regulatory protein BaeR</fullName>
    </submittedName>
</protein>
<dbReference type="InterPro" id="IPR036388">
    <property type="entry name" value="WH-like_DNA-bd_sf"/>
</dbReference>
<dbReference type="EMBL" id="MLJW01000755">
    <property type="protein sequence ID" value="OIQ82906.1"/>
    <property type="molecule type" value="Genomic_DNA"/>
</dbReference>
<keyword evidence="3" id="KW-0238">DNA-binding</keyword>
<accession>A0A1J5QI41</accession>
<evidence type="ECO:0000259" key="5">
    <source>
        <dbReference type="PROSITE" id="PS50110"/>
    </source>
</evidence>
<evidence type="ECO:0000259" key="6">
    <source>
        <dbReference type="PROSITE" id="PS51755"/>
    </source>
</evidence>
<keyword evidence="1" id="KW-0597">Phosphoprotein</keyword>
<keyword evidence="4" id="KW-0804">Transcription</keyword>
<dbReference type="CDD" id="cd00383">
    <property type="entry name" value="trans_reg_C"/>
    <property type="match status" value="1"/>
</dbReference>
<dbReference type="AlphaFoldDB" id="A0A1J5QI41"/>
<reference evidence="7" key="1">
    <citation type="submission" date="2016-10" db="EMBL/GenBank/DDBJ databases">
        <title>Sequence of Gallionella enrichment culture.</title>
        <authorList>
            <person name="Poehlein A."/>
            <person name="Muehling M."/>
            <person name="Daniel R."/>
        </authorList>
    </citation>
    <scope>NUCLEOTIDE SEQUENCE</scope>
</reference>
<dbReference type="Gene3D" id="6.10.250.690">
    <property type="match status" value="1"/>
</dbReference>
<dbReference type="SMART" id="SM00862">
    <property type="entry name" value="Trans_reg_C"/>
    <property type="match status" value="1"/>
</dbReference>
<dbReference type="InterPro" id="IPR016032">
    <property type="entry name" value="Sig_transdc_resp-reg_C-effctor"/>
</dbReference>
<name>A0A1J5QI41_9ZZZZ</name>
<proteinExistence type="predicted"/>
<sequence length="229" mass="25172">MNGRVLVVEDDPDVRDLVRRYLGRAGFGVTATGSGAEAAIWLDKGSADLVILDLGLPDVSGEDLLDLARRRGVPVVVLTARCRLEDRLHGLELGADDYMAKPFSPRELVLRVKAVLRRGAPIDDRPQSFADGRLVIDTVRHEARLDGKQIPLTPSEWELLTVLSSVPGRAFSRSELVTRVRGCEYAGYERTIDTHVKNLRRKLAVIVGHVGIVETVSGVGYRLGVDRDD</sequence>
<dbReference type="InterPro" id="IPR001867">
    <property type="entry name" value="OmpR/PhoB-type_DNA-bd"/>
</dbReference>
<feature type="domain" description="Response regulatory" evidence="5">
    <location>
        <begin position="4"/>
        <end position="116"/>
    </location>
</feature>
<dbReference type="GO" id="GO:0032993">
    <property type="term" value="C:protein-DNA complex"/>
    <property type="evidence" value="ECO:0007669"/>
    <property type="project" value="TreeGrafter"/>
</dbReference>
<evidence type="ECO:0000256" key="2">
    <source>
        <dbReference type="ARBA" id="ARBA00023015"/>
    </source>
</evidence>
<feature type="domain" description="OmpR/PhoB-type" evidence="6">
    <location>
        <begin position="126"/>
        <end position="225"/>
    </location>
</feature>
<dbReference type="GO" id="GO:0006355">
    <property type="term" value="P:regulation of DNA-templated transcription"/>
    <property type="evidence" value="ECO:0007669"/>
    <property type="project" value="InterPro"/>
</dbReference>
<dbReference type="Gene3D" id="3.40.50.2300">
    <property type="match status" value="1"/>
</dbReference>
<dbReference type="InterPro" id="IPR011006">
    <property type="entry name" value="CheY-like_superfamily"/>
</dbReference>
<dbReference type="GO" id="GO:0000976">
    <property type="term" value="F:transcription cis-regulatory region binding"/>
    <property type="evidence" value="ECO:0007669"/>
    <property type="project" value="TreeGrafter"/>
</dbReference>
<dbReference type="Pfam" id="PF00486">
    <property type="entry name" value="Trans_reg_C"/>
    <property type="match status" value="1"/>
</dbReference>
<organism evidence="7">
    <name type="scientific">mine drainage metagenome</name>
    <dbReference type="NCBI Taxonomy" id="410659"/>
    <lineage>
        <taxon>unclassified sequences</taxon>
        <taxon>metagenomes</taxon>
        <taxon>ecological metagenomes</taxon>
    </lineage>
</organism>
<dbReference type="InterPro" id="IPR039420">
    <property type="entry name" value="WalR-like"/>
</dbReference>
<dbReference type="Gene3D" id="1.10.10.10">
    <property type="entry name" value="Winged helix-like DNA-binding domain superfamily/Winged helix DNA-binding domain"/>
    <property type="match status" value="1"/>
</dbReference>
<evidence type="ECO:0000256" key="3">
    <source>
        <dbReference type="ARBA" id="ARBA00023125"/>
    </source>
</evidence>
<dbReference type="PROSITE" id="PS51755">
    <property type="entry name" value="OMPR_PHOB"/>
    <property type="match status" value="1"/>
</dbReference>
<evidence type="ECO:0000313" key="7">
    <source>
        <dbReference type="EMBL" id="OIQ82906.1"/>
    </source>
</evidence>
<dbReference type="SUPFAM" id="SSF46894">
    <property type="entry name" value="C-terminal effector domain of the bipartite response regulators"/>
    <property type="match status" value="1"/>
</dbReference>
<dbReference type="InterPro" id="IPR001789">
    <property type="entry name" value="Sig_transdc_resp-reg_receiver"/>
</dbReference>
<evidence type="ECO:0000256" key="4">
    <source>
        <dbReference type="ARBA" id="ARBA00023163"/>
    </source>
</evidence>
<comment type="caution">
    <text evidence="7">The sequence shown here is derived from an EMBL/GenBank/DDBJ whole genome shotgun (WGS) entry which is preliminary data.</text>
</comment>
<dbReference type="GO" id="GO:0000156">
    <property type="term" value="F:phosphorelay response regulator activity"/>
    <property type="evidence" value="ECO:0007669"/>
    <property type="project" value="TreeGrafter"/>
</dbReference>
<dbReference type="SUPFAM" id="SSF52172">
    <property type="entry name" value="CheY-like"/>
    <property type="match status" value="1"/>
</dbReference>
<keyword evidence="2" id="KW-0805">Transcription regulation</keyword>
<dbReference type="PROSITE" id="PS50110">
    <property type="entry name" value="RESPONSE_REGULATORY"/>
    <property type="match status" value="1"/>
</dbReference>
<dbReference type="Pfam" id="PF00072">
    <property type="entry name" value="Response_reg"/>
    <property type="match status" value="1"/>
</dbReference>